<sequence length="273" mass="29707">MRAGSMFQPVRAGSKESRERFCSRTLYGVRTGYRTRTQGRSIPRVRVRAVLIATVRGDRNASLDEKRVGSDKTAETMQPEERFAVAGARAHAGLHGPVLRQSQRKDGSPTEGALVLPFGLRLLEKLPNFSSAGAHVASASDVGELQPGASLRPEVDCSRLPLKALRLSVKAESGSVTWGRSPPLSPARRTDWCSCGQEREQLRACSGEAGVALLVGRLGSTCGGELFENASLMYADACHMHRGFLASVKLGRNTIWCGDLADVWEFKPLWQDE</sequence>
<dbReference type="Proteomes" id="UP001219525">
    <property type="component" value="Unassembled WGS sequence"/>
</dbReference>
<evidence type="ECO:0000313" key="1">
    <source>
        <dbReference type="EMBL" id="KAJ7195373.1"/>
    </source>
</evidence>
<proteinExistence type="predicted"/>
<reference evidence="1" key="1">
    <citation type="submission" date="2023-03" db="EMBL/GenBank/DDBJ databases">
        <title>Massive genome expansion in bonnet fungi (Mycena s.s.) driven by repeated elements and novel gene families across ecological guilds.</title>
        <authorList>
            <consortium name="Lawrence Berkeley National Laboratory"/>
            <person name="Harder C.B."/>
            <person name="Miyauchi S."/>
            <person name="Viragh M."/>
            <person name="Kuo A."/>
            <person name="Thoen E."/>
            <person name="Andreopoulos B."/>
            <person name="Lu D."/>
            <person name="Skrede I."/>
            <person name="Drula E."/>
            <person name="Henrissat B."/>
            <person name="Morin E."/>
            <person name="Kohler A."/>
            <person name="Barry K."/>
            <person name="LaButti K."/>
            <person name="Morin E."/>
            <person name="Salamov A."/>
            <person name="Lipzen A."/>
            <person name="Mereny Z."/>
            <person name="Hegedus B."/>
            <person name="Baldrian P."/>
            <person name="Stursova M."/>
            <person name="Weitz H."/>
            <person name="Taylor A."/>
            <person name="Grigoriev I.V."/>
            <person name="Nagy L.G."/>
            <person name="Martin F."/>
            <person name="Kauserud H."/>
        </authorList>
    </citation>
    <scope>NUCLEOTIDE SEQUENCE</scope>
    <source>
        <strain evidence="1">9144</strain>
    </source>
</reference>
<keyword evidence="2" id="KW-1185">Reference proteome</keyword>
<organism evidence="1 2">
    <name type="scientific">Mycena pura</name>
    <dbReference type="NCBI Taxonomy" id="153505"/>
    <lineage>
        <taxon>Eukaryota</taxon>
        <taxon>Fungi</taxon>
        <taxon>Dikarya</taxon>
        <taxon>Basidiomycota</taxon>
        <taxon>Agaricomycotina</taxon>
        <taxon>Agaricomycetes</taxon>
        <taxon>Agaricomycetidae</taxon>
        <taxon>Agaricales</taxon>
        <taxon>Marasmiineae</taxon>
        <taxon>Mycenaceae</taxon>
        <taxon>Mycena</taxon>
    </lineage>
</organism>
<dbReference type="EMBL" id="JARJCW010000091">
    <property type="protein sequence ID" value="KAJ7195373.1"/>
    <property type="molecule type" value="Genomic_DNA"/>
</dbReference>
<dbReference type="AlphaFoldDB" id="A0AAD6UUX9"/>
<evidence type="ECO:0000313" key="2">
    <source>
        <dbReference type="Proteomes" id="UP001219525"/>
    </source>
</evidence>
<comment type="caution">
    <text evidence="1">The sequence shown here is derived from an EMBL/GenBank/DDBJ whole genome shotgun (WGS) entry which is preliminary data.</text>
</comment>
<gene>
    <name evidence="1" type="ORF">GGX14DRAFT_404078</name>
</gene>
<accession>A0AAD6UUX9</accession>
<protein>
    <submittedName>
        <fullName evidence="1">Uncharacterized protein</fullName>
    </submittedName>
</protein>
<name>A0AAD6UUX9_9AGAR</name>